<keyword evidence="2" id="KW-0520">NAD</keyword>
<dbReference type="RefSeq" id="WP_051618114.1">
    <property type="nucleotide sequence ID" value="NZ_ARYK01000001.1"/>
</dbReference>
<organism evidence="4 5">
    <name type="scientific">Hyphomonas johnsonii MHS-2</name>
    <dbReference type="NCBI Taxonomy" id="1280950"/>
    <lineage>
        <taxon>Bacteria</taxon>
        <taxon>Pseudomonadati</taxon>
        <taxon>Pseudomonadota</taxon>
        <taxon>Alphaproteobacteria</taxon>
        <taxon>Hyphomonadales</taxon>
        <taxon>Hyphomonadaceae</taxon>
        <taxon>Hyphomonas</taxon>
    </lineage>
</organism>
<evidence type="ECO:0000259" key="3">
    <source>
        <dbReference type="Pfam" id="PF02826"/>
    </source>
</evidence>
<dbReference type="Proteomes" id="UP000025171">
    <property type="component" value="Unassembled WGS sequence"/>
</dbReference>
<reference evidence="4 5" key="1">
    <citation type="journal article" date="2014" name="Antonie Van Leeuwenhoek">
        <title>Hyphomonas beringensis sp. nov. and Hyphomonas chukchiensis sp. nov., isolated from surface seawater of the Bering Sea and Chukchi Sea.</title>
        <authorList>
            <person name="Li C."/>
            <person name="Lai Q."/>
            <person name="Li G."/>
            <person name="Dong C."/>
            <person name="Wang J."/>
            <person name="Liao Y."/>
            <person name="Shao Z."/>
        </authorList>
    </citation>
    <scope>NUCLEOTIDE SEQUENCE [LARGE SCALE GENOMIC DNA]</scope>
    <source>
        <strain evidence="4 5">MHS-2</strain>
    </source>
</reference>
<accession>A0A059FVE9</accession>
<dbReference type="InterPro" id="IPR036291">
    <property type="entry name" value="NAD(P)-bd_dom_sf"/>
</dbReference>
<dbReference type="GO" id="GO:0051287">
    <property type="term" value="F:NAD binding"/>
    <property type="evidence" value="ECO:0007669"/>
    <property type="project" value="InterPro"/>
</dbReference>
<dbReference type="EMBL" id="ARYK01000001">
    <property type="protein sequence ID" value="KCZ94428.1"/>
    <property type="molecule type" value="Genomic_DNA"/>
</dbReference>
<dbReference type="SUPFAM" id="SSF51735">
    <property type="entry name" value="NAD(P)-binding Rossmann-fold domains"/>
    <property type="match status" value="1"/>
</dbReference>
<keyword evidence="1" id="KW-0560">Oxidoreductase</keyword>
<keyword evidence="5" id="KW-1185">Reference proteome</keyword>
<dbReference type="PANTHER" id="PTHR43333">
    <property type="entry name" value="2-HACID_DH_C DOMAIN-CONTAINING PROTEIN"/>
    <property type="match status" value="1"/>
</dbReference>
<dbReference type="GO" id="GO:0016491">
    <property type="term" value="F:oxidoreductase activity"/>
    <property type="evidence" value="ECO:0007669"/>
    <property type="project" value="UniProtKB-KW"/>
</dbReference>
<sequence>MKPIRDASQVGIRLHDSNADVIEGALRDRFAAMQVTRTPLAPSYDLRILVTFRPPEDEDIASYDWIHSTGAGVDAICRRLGTTQHPPIVTRTIGTMPKQIGEYCLAYILEDAQRLAQRRSQQARKLWDRTASAPTYCFDKQVAILGTGEIGQGIASTLSSVGIRTIGFSRSGNRATGFDAVHTLDDLNALRHVDAVVSALPATAATDQLLNETVFSQLKHALLINVGRGSTLNEDALLRALDSGCVRRAVLDVFRQEPLPPEHRFWTHDRVTVTPHVSGLTQPTDAASTLCTLLDEVLRVHQLPDSMVTVSLGY</sequence>
<proteinExistence type="predicted"/>
<feature type="domain" description="D-isomer specific 2-hydroxyacid dehydrogenase NAD-binding" evidence="3">
    <location>
        <begin position="106"/>
        <end position="278"/>
    </location>
</feature>
<dbReference type="InterPro" id="IPR006140">
    <property type="entry name" value="D-isomer_DH_NAD-bd"/>
</dbReference>
<evidence type="ECO:0000256" key="2">
    <source>
        <dbReference type="ARBA" id="ARBA00023027"/>
    </source>
</evidence>
<evidence type="ECO:0000256" key="1">
    <source>
        <dbReference type="ARBA" id="ARBA00023002"/>
    </source>
</evidence>
<evidence type="ECO:0000313" key="4">
    <source>
        <dbReference type="EMBL" id="KCZ94428.1"/>
    </source>
</evidence>
<dbReference type="OrthoDB" id="9787219at2"/>
<comment type="caution">
    <text evidence="4">The sequence shown here is derived from an EMBL/GenBank/DDBJ whole genome shotgun (WGS) entry which is preliminary data.</text>
</comment>
<evidence type="ECO:0000313" key="5">
    <source>
        <dbReference type="Proteomes" id="UP000025171"/>
    </source>
</evidence>
<protein>
    <submittedName>
        <fullName evidence="4">D-isomer specific 2-hydroxyacid dehydrogenase NAD-binding protein</fullName>
    </submittedName>
</protein>
<dbReference type="AlphaFoldDB" id="A0A059FVE9"/>
<dbReference type="PATRIC" id="fig|1280950.3.peg.733"/>
<dbReference type="STRING" id="1280950.HJO_03600"/>
<name>A0A059FVE9_9PROT</name>
<dbReference type="eggNOG" id="COG0111">
    <property type="taxonomic scope" value="Bacteria"/>
</dbReference>
<gene>
    <name evidence="4" type="ORF">HJO_03600</name>
</gene>
<dbReference type="Gene3D" id="3.40.50.720">
    <property type="entry name" value="NAD(P)-binding Rossmann-like Domain"/>
    <property type="match status" value="2"/>
</dbReference>
<dbReference type="Pfam" id="PF02826">
    <property type="entry name" value="2-Hacid_dh_C"/>
    <property type="match status" value="1"/>
</dbReference>
<dbReference type="PANTHER" id="PTHR43333:SF1">
    <property type="entry name" value="D-ISOMER SPECIFIC 2-HYDROXYACID DEHYDROGENASE NAD-BINDING DOMAIN-CONTAINING PROTEIN"/>
    <property type="match status" value="1"/>
</dbReference>